<sequence>MDILVVNPNTTAGMTAKIGAAAAAVAAPGTRIIAVNPETGPASIEGWVDGALAVPGLLQEIARGEARGVAGHVIACFDDTGLDAARSLAAAPVVGIGEAGFHVASLLAGRFSVVTTLARSIPVIEANLLRYGLAGRCARVRASEIPVLELERPGSDAEARISAEIAAALAEDRAEAIVLGCAGMADLAARLSARHGVPVIDGVAAAVTLVEGLARLGLRTAKTGGYAAPRPKPYAGAVFAPT</sequence>
<name>A0ABU1JHG4_9PROT</name>
<evidence type="ECO:0000256" key="1">
    <source>
        <dbReference type="ARBA" id="ARBA00038414"/>
    </source>
</evidence>
<dbReference type="InterPro" id="IPR015942">
    <property type="entry name" value="Asp/Glu/hydantoin_racemase"/>
</dbReference>
<dbReference type="GO" id="GO:0047653">
    <property type="term" value="F:allantoin racemase activity"/>
    <property type="evidence" value="ECO:0007669"/>
    <property type="project" value="UniProtKB-EC"/>
</dbReference>
<dbReference type="Gene3D" id="3.40.50.12500">
    <property type="match status" value="1"/>
</dbReference>
<comment type="similarity">
    <text evidence="1">Belongs to the HyuE racemase family.</text>
</comment>
<dbReference type="InterPro" id="IPR053714">
    <property type="entry name" value="Iso_Racemase_Enz_sf"/>
</dbReference>
<accession>A0ABU1JHG4</accession>
<protein>
    <submittedName>
        <fullName evidence="2">Allantoin racemase</fullName>
        <ecNumber evidence="2">5.1.99.3</ecNumber>
    </submittedName>
</protein>
<organism evidence="2 3">
    <name type="scientific">Inquilinus ginsengisoli</name>
    <dbReference type="NCBI Taxonomy" id="363840"/>
    <lineage>
        <taxon>Bacteria</taxon>
        <taxon>Pseudomonadati</taxon>
        <taxon>Pseudomonadota</taxon>
        <taxon>Alphaproteobacteria</taxon>
        <taxon>Rhodospirillales</taxon>
        <taxon>Rhodospirillaceae</taxon>
        <taxon>Inquilinus</taxon>
    </lineage>
</organism>
<dbReference type="InterPro" id="IPR052186">
    <property type="entry name" value="Hydantoin_racemase-like"/>
</dbReference>
<evidence type="ECO:0000313" key="2">
    <source>
        <dbReference type="EMBL" id="MDR6288028.1"/>
    </source>
</evidence>
<comment type="caution">
    <text evidence="2">The sequence shown here is derived from an EMBL/GenBank/DDBJ whole genome shotgun (WGS) entry which is preliminary data.</text>
</comment>
<gene>
    <name evidence="2" type="ORF">E9232_000527</name>
</gene>
<dbReference type="EMBL" id="JAVDPW010000001">
    <property type="protein sequence ID" value="MDR6288028.1"/>
    <property type="molecule type" value="Genomic_DNA"/>
</dbReference>
<evidence type="ECO:0000313" key="3">
    <source>
        <dbReference type="Proteomes" id="UP001262410"/>
    </source>
</evidence>
<dbReference type="EC" id="5.1.99.3" evidence="2"/>
<dbReference type="PANTHER" id="PTHR28047">
    <property type="entry name" value="PROTEIN DCG1"/>
    <property type="match status" value="1"/>
</dbReference>
<dbReference type="Pfam" id="PF01177">
    <property type="entry name" value="Asp_Glu_race"/>
    <property type="match status" value="1"/>
</dbReference>
<dbReference type="PANTHER" id="PTHR28047:SF5">
    <property type="entry name" value="PROTEIN DCG1"/>
    <property type="match status" value="1"/>
</dbReference>
<keyword evidence="2" id="KW-0413">Isomerase</keyword>
<reference evidence="2 3" key="1">
    <citation type="submission" date="2023-07" db="EMBL/GenBank/DDBJ databases">
        <title>Sorghum-associated microbial communities from plants grown in Nebraska, USA.</title>
        <authorList>
            <person name="Schachtman D."/>
        </authorList>
    </citation>
    <scope>NUCLEOTIDE SEQUENCE [LARGE SCALE GENOMIC DNA]</scope>
    <source>
        <strain evidence="2 3">584</strain>
    </source>
</reference>
<dbReference type="Proteomes" id="UP001262410">
    <property type="component" value="Unassembled WGS sequence"/>
</dbReference>
<dbReference type="RefSeq" id="WP_374710591.1">
    <property type="nucleotide sequence ID" value="NZ_JAVDPW010000001.1"/>
</dbReference>
<keyword evidence="3" id="KW-1185">Reference proteome</keyword>
<proteinExistence type="inferred from homology"/>